<evidence type="ECO:0000313" key="2">
    <source>
        <dbReference type="Proteomes" id="UP000257200"/>
    </source>
</evidence>
<proteinExistence type="predicted"/>
<protein>
    <submittedName>
        <fullName evidence="1">Uncharacterized protein</fullName>
    </submittedName>
</protein>
<sequence length="185" mass="20440">MTFLESFWIFFSDFCAVLSWIKAFLRCFCSRMDLCQEDCRFCWCLSVTRPSVCGLSVTRPSVCGPSVARPSVCGPSVARPSVCGPSVAHPSVCGPSVARPSVCGRSVARPSVCGPSVPSFRLRSVCSRPSVCGRSVARPSVCDMYYILCYRPTCQPLSARQKTARNIDKRTKHRLIYYFIALSLI</sequence>
<accession>A0A3Q1GL05</accession>
<keyword evidence="2" id="KW-1185">Reference proteome</keyword>
<organism evidence="1 2">
    <name type="scientific">Acanthochromis polyacanthus</name>
    <name type="common">spiny chromis</name>
    <dbReference type="NCBI Taxonomy" id="80966"/>
    <lineage>
        <taxon>Eukaryota</taxon>
        <taxon>Metazoa</taxon>
        <taxon>Chordata</taxon>
        <taxon>Craniata</taxon>
        <taxon>Vertebrata</taxon>
        <taxon>Euteleostomi</taxon>
        <taxon>Actinopterygii</taxon>
        <taxon>Neopterygii</taxon>
        <taxon>Teleostei</taxon>
        <taxon>Neoteleostei</taxon>
        <taxon>Acanthomorphata</taxon>
        <taxon>Ovalentaria</taxon>
        <taxon>Pomacentridae</taxon>
        <taxon>Acanthochromis</taxon>
    </lineage>
</organism>
<dbReference type="STRING" id="80966.ENSAPOP00000031143"/>
<dbReference type="GeneTree" id="ENSGT01130000278590"/>
<reference evidence="1" key="1">
    <citation type="submission" date="2025-08" db="UniProtKB">
        <authorList>
            <consortium name="Ensembl"/>
        </authorList>
    </citation>
    <scope>IDENTIFICATION</scope>
</reference>
<dbReference type="AlphaFoldDB" id="A0A3Q1GL05"/>
<dbReference type="Ensembl" id="ENSAPOT00000023875.1">
    <property type="protein sequence ID" value="ENSAPOP00000031143.1"/>
    <property type="gene ID" value="ENSAPOG00000018205.1"/>
</dbReference>
<evidence type="ECO:0000313" key="1">
    <source>
        <dbReference type="Ensembl" id="ENSAPOP00000031143.1"/>
    </source>
</evidence>
<dbReference type="PANTHER" id="PTHR21523:SF14">
    <property type="entry name" value="EXPORTED REPETITIVE PROTEIN"/>
    <property type="match status" value="1"/>
</dbReference>
<dbReference type="InParanoid" id="A0A3Q1GL05"/>
<dbReference type="Proteomes" id="UP000257200">
    <property type="component" value="Unplaced"/>
</dbReference>
<reference evidence="1" key="2">
    <citation type="submission" date="2025-09" db="UniProtKB">
        <authorList>
            <consortium name="Ensembl"/>
        </authorList>
    </citation>
    <scope>IDENTIFICATION</scope>
</reference>
<name>A0A3Q1GL05_9TELE</name>
<dbReference type="PANTHER" id="PTHR21523">
    <property type="match status" value="1"/>
</dbReference>